<keyword evidence="2 9" id="KW-0813">Transport</keyword>
<dbReference type="Pfam" id="PF04290">
    <property type="entry name" value="DctQ"/>
    <property type="match status" value="1"/>
</dbReference>
<evidence type="ECO:0000256" key="6">
    <source>
        <dbReference type="ARBA" id="ARBA00022989"/>
    </source>
</evidence>
<keyword evidence="5 9" id="KW-0812">Transmembrane</keyword>
<gene>
    <name evidence="12" type="ORF">FDP22_13205</name>
</gene>
<comment type="subcellular location">
    <subcellularLocation>
        <location evidence="1 9">Cell inner membrane</location>
        <topology evidence="1 9">Multi-pass membrane protein</topology>
    </subcellularLocation>
</comment>
<name>A0A5B8G0L6_9RHOB</name>
<evidence type="ECO:0000256" key="2">
    <source>
        <dbReference type="ARBA" id="ARBA00022448"/>
    </source>
</evidence>
<keyword evidence="13" id="KW-1185">Reference proteome</keyword>
<evidence type="ECO:0000256" key="3">
    <source>
        <dbReference type="ARBA" id="ARBA00022475"/>
    </source>
</evidence>
<feature type="domain" description="Tripartite ATP-independent periplasmic transporters DctQ component" evidence="11">
    <location>
        <begin position="76"/>
        <end position="206"/>
    </location>
</feature>
<keyword evidence="4 9" id="KW-0997">Cell inner membrane</keyword>
<evidence type="ECO:0000256" key="5">
    <source>
        <dbReference type="ARBA" id="ARBA00022692"/>
    </source>
</evidence>
<organism evidence="12 13">
    <name type="scientific">Paroceanicella profunda</name>
    <dbReference type="NCBI Taxonomy" id="2579971"/>
    <lineage>
        <taxon>Bacteria</taxon>
        <taxon>Pseudomonadati</taxon>
        <taxon>Pseudomonadota</taxon>
        <taxon>Alphaproteobacteria</taxon>
        <taxon>Rhodobacterales</taxon>
        <taxon>Paracoccaceae</taxon>
        <taxon>Paroceanicella</taxon>
    </lineage>
</organism>
<evidence type="ECO:0000313" key="12">
    <source>
        <dbReference type="EMBL" id="QDL92659.1"/>
    </source>
</evidence>
<protein>
    <recommendedName>
        <fullName evidence="9">TRAP transporter small permease protein</fullName>
    </recommendedName>
</protein>
<feature type="transmembrane region" description="Helical" evidence="9">
    <location>
        <begin position="100"/>
        <end position="118"/>
    </location>
</feature>
<comment type="function">
    <text evidence="9">Part of the tripartite ATP-independent periplasmic (TRAP) transport system.</text>
</comment>
<dbReference type="GO" id="GO:0015740">
    <property type="term" value="P:C4-dicarboxylate transport"/>
    <property type="evidence" value="ECO:0007669"/>
    <property type="project" value="TreeGrafter"/>
</dbReference>
<comment type="similarity">
    <text evidence="8 9">Belongs to the TRAP transporter small permease family.</text>
</comment>
<accession>A0A5B8G0L6</accession>
<evidence type="ECO:0000256" key="4">
    <source>
        <dbReference type="ARBA" id="ARBA00022519"/>
    </source>
</evidence>
<dbReference type="InterPro" id="IPR007387">
    <property type="entry name" value="TRAP_DctQ"/>
</dbReference>
<dbReference type="KEGG" id="ppru:FDP22_13205"/>
<dbReference type="PANTHER" id="PTHR35011:SF10">
    <property type="entry name" value="TRAP TRANSPORTER SMALL PERMEASE PROTEIN"/>
    <property type="match status" value="1"/>
</dbReference>
<evidence type="ECO:0000256" key="9">
    <source>
        <dbReference type="RuleBase" id="RU369079"/>
    </source>
</evidence>
<reference evidence="12 13" key="1">
    <citation type="submission" date="2019-06" db="EMBL/GenBank/DDBJ databases">
        <title>Genome sequence of Rhodobacteraceae bacterium D4M1.</title>
        <authorList>
            <person name="Cao J."/>
        </authorList>
    </citation>
    <scope>NUCLEOTIDE SEQUENCE [LARGE SCALE GENOMIC DNA]</scope>
    <source>
        <strain evidence="12 13">D4M1</strain>
    </source>
</reference>
<dbReference type="PANTHER" id="PTHR35011">
    <property type="entry name" value="2,3-DIKETO-L-GULONATE TRAP TRANSPORTER SMALL PERMEASE PROTEIN YIAM"/>
    <property type="match status" value="1"/>
</dbReference>
<feature type="transmembrane region" description="Helical" evidence="9">
    <location>
        <begin position="139"/>
        <end position="160"/>
    </location>
</feature>
<evidence type="ECO:0000256" key="1">
    <source>
        <dbReference type="ARBA" id="ARBA00004429"/>
    </source>
</evidence>
<sequence>MRRPRRAACRPGPQGPQEYLSAASVPRGPTRRCLTLSGNPDPDGDGLAPVHLGAEPGLGPIAIVLKLFVALVVLFLAVLTCVDVTGRYFFNHPVSGASELTEFGMGLLIFGGLPLVTARREHVSIDLLDIIVGVKAKGLQTVVMLITSIAGLGLMCWRLWLKGDAMARYSDTSIFLGVPLAPFAWFMSVMAGVAVLALVVQIVLRLGGRNA</sequence>
<dbReference type="GO" id="GO:0005886">
    <property type="term" value="C:plasma membrane"/>
    <property type="evidence" value="ECO:0007669"/>
    <property type="project" value="UniProtKB-SubCell"/>
</dbReference>
<evidence type="ECO:0000259" key="11">
    <source>
        <dbReference type="Pfam" id="PF04290"/>
    </source>
</evidence>
<feature type="transmembrane region" description="Helical" evidence="9">
    <location>
        <begin position="180"/>
        <end position="204"/>
    </location>
</feature>
<dbReference type="GO" id="GO:0022857">
    <property type="term" value="F:transmembrane transporter activity"/>
    <property type="evidence" value="ECO:0007669"/>
    <property type="project" value="UniProtKB-UniRule"/>
</dbReference>
<evidence type="ECO:0000256" key="7">
    <source>
        <dbReference type="ARBA" id="ARBA00023136"/>
    </source>
</evidence>
<dbReference type="AlphaFoldDB" id="A0A5B8G0L6"/>
<dbReference type="EMBL" id="CP040818">
    <property type="protein sequence ID" value="QDL92659.1"/>
    <property type="molecule type" value="Genomic_DNA"/>
</dbReference>
<evidence type="ECO:0000256" key="10">
    <source>
        <dbReference type="SAM" id="MobiDB-lite"/>
    </source>
</evidence>
<keyword evidence="3" id="KW-1003">Cell membrane</keyword>
<evidence type="ECO:0000313" key="13">
    <source>
        <dbReference type="Proteomes" id="UP000305888"/>
    </source>
</evidence>
<keyword evidence="7 9" id="KW-0472">Membrane</keyword>
<dbReference type="OrthoDB" id="2877624at2"/>
<proteinExistence type="inferred from homology"/>
<evidence type="ECO:0000256" key="8">
    <source>
        <dbReference type="ARBA" id="ARBA00038436"/>
    </source>
</evidence>
<dbReference type="Proteomes" id="UP000305888">
    <property type="component" value="Chromosome"/>
</dbReference>
<comment type="subunit">
    <text evidence="9">The complex comprises the extracytoplasmic solute receptor protein and the two transmembrane proteins.</text>
</comment>
<feature type="region of interest" description="Disordered" evidence="10">
    <location>
        <begin position="1"/>
        <end position="23"/>
    </location>
</feature>
<dbReference type="InterPro" id="IPR055348">
    <property type="entry name" value="DctQ"/>
</dbReference>
<feature type="transmembrane region" description="Helical" evidence="9">
    <location>
        <begin position="61"/>
        <end position="80"/>
    </location>
</feature>
<keyword evidence="6 9" id="KW-1133">Transmembrane helix</keyword>